<dbReference type="EMBL" id="JAGGMR010000001">
    <property type="protein sequence ID" value="MBP2189401.1"/>
    <property type="molecule type" value="Genomic_DNA"/>
</dbReference>
<dbReference type="SUPFAM" id="SSF51735">
    <property type="entry name" value="NAD(P)-binding Rossmann-fold domains"/>
    <property type="match status" value="1"/>
</dbReference>
<comment type="similarity">
    <text evidence="1 2">Belongs to the dTDP-4-dehydrorhamnose reductase family.</text>
</comment>
<dbReference type="Proteomes" id="UP001519325">
    <property type="component" value="Unassembled WGS sequence"/>
</dbReference>
<proteinExistence type="inferred from homology"/>
<evidence type="ECO:0000256" key="1">
    <source>
        <dbReference type="ARBA" id="ARBA00010944"/>
    </source>
</evidence>
<comment type="pathway">
    <text evidence="2">Carbohydrate biosynthesis; dTDP-L-rhamnose biosynthesis.</text>
</comment>
<dbReference type="Gene3D" id="3.90.25.10">
    <property type="entry name" value="UDP-galactose 4-epimerase, domain 1"/>
    <property type="match status" value="1"/>
</dbReference>
<dbReference type="InterPro" id="IPR005913">
    <property type="entry name" value="dTDP_dehydrorham_reduct"/>
</dbReference>
<dbReference type="InterPro" id="IPR036291">
    <property type="entry name" value="NAD(P)-bd_dom_sf"/>
</dbReference>
<protein>
    <recommendedName>
        <fullName evidence="2">dTDP-4-dehydrorhamnose reductase</fullName>
        <ecNumber evidence="2">1.1.1.133</ecNumber>
    </recommendedName>
</protein>
<evidence type="ECO:0000256" key="2">
    <source>
        <dbReference type="RuleBase" id="RU364082"/>
    </source>
</evidence>
<dbReference type="PANTHER" id="PTHR10491:SF4">
    <property type="entry name" value="METHIONINE ADENOSYLTRANSFERASE 2 SUBUNIT BETA"/>
    <property type="match status" value="1"/>
</dbReference>
<keyword evidence="2" id="KW-0521">NADP</keyword>
<organism evidence="4 5">
    <name type="scientific">Nocardia goodfellowii</name>
    <dbReference type="NCBI Taxonomy" id="882446"/>
    <lineage>
        <taxon>Bacteria</taxon>
        <taxon>Bacillati</taxon>
        <taxon>Actinomycetota</taxon>
        <taxon>Actinomycetes</taxon>
        <taxon>Mycobacteriales</taxon>
        <taxon>Nocardiaceae</taxon>
        <taxon>Nocardia</taxon>
    </lineage>
</organism>
<dbReference type="Pfam" id="PF04321">
    <property type="entry name" value="RmlD_sub_bind"/>
    <property type="match status" value="1"/>
</dbReference>
<accession>A0ABS4QFD7</accession>
<dbReference type="NCBIfam" id="TIGR01214">
    <property type="entry name" value="rmlD"/>
    <property type="match status" value="1"/>
</dbReference>
<keyword evidence="5" id="KW-1185">Reference proteome</keyword>
<evidence type="ECO:0000259" key="3">
    <source>
        <dbReference type="Pfam" id="PF04321"/>
    </source>
</evidence>
<dbReference type="GO" id="GO:0008831">
    <property type="term" value="F:dTDP-4-dehydrorhamnose reductase activity"/>
    <property type="evidence" value="ECO:0007669"/>
    <property type="project" value="UniProtKB-EC"/>
</dbReference>
<feature type="domain" description="RmlD-like substrate binding" evidence="3">
    <location>
        <begin position="10"/>
        <end position="282"/>
    </location>
</feature>
<sequence>MTGSSETFAHLVVTGARGQVGRELLRLAPGARAYGRDDLDITDADAVATVVTPGTVVLNCAAYTAVDRAETDPEAAFAANATGPAVLAAACARADARLIHLSTDYVFGGTHNRPYDTADTTGPATVYGRSKLAGEQAILASGAPAHIVRTAWVYVGGAGDFVGTMRRLEGERETVDVVDDQLGSPTYAADLAAGLLELASRPDAPRLLHATNAGQATWFDLARAVFDEVGADPARVRPCDSSAFPRPAPRPAYSVLSDRSWIAAGLTPLRPWRAALHAAVQRNTHGT</sequence>
<dbReference type="EC" id="1.1.1.133" evidence="2"/>
<evidence type="ECO:0000313" key="5">
    <source>
        <dbReference type="Proteomes" id="UP001519325"/>
    </source>
</evidence>
<reference evidence="4 5" key="1">
    <citation type="submission" date="2021-03" db="EMBL/GenBank/DDBJ databases">
        <title>Sequencing the genomes of 1000 actinobacteria strains.</title>
        <authorList>
            <person name="Klenk H.-P."/>
        </authorList>
    </citation>
    <scope>NUCLEOTIDE SEQUENCE [LARGE SCALE GENOMIC DNA]</scope>
    <source>
        <strain evidence="4 5">DSM 45516</strain>
    </source>
</reference>
<comment type="caution">
    <text evidence="4">The sequence shown here is derived from an EMBL/GenBank/DDBJ whole genome shotgun (WGS) entry which is preliminary data.</text>
</comment>
<dbReference type="RefSeq" id="WP_307869574.1">
    <property type="nucleotide sequence ID" value="NZ_JAGGMR010000001.1"/>
</dbReference>
<name>A0ABS4QFD7_9NOCA</name>
<dbReference type="Gene3D" id="3.40.50.720">
    <property type="entry name" value="NAD(P)-binding Rossmann-like Domain"/>
    <property type="match status" value="1"/>
</dbReference>
<evidence type="ECO:0000313" key="4">
    <source>
        <dbReference type="EMBL" id="MBP2189401.1"/>
    </source>
</evidence>
<gene>
    <name evidence="4" type="ORF">BJ987_002302</name>
</gene>
<dbReference type="PANTHER" id="PTHR10491">
    <property type="entry name" value="DTDP-4-DEHYDRORHAMNOSE REDUCTASE"/>
    <property type="match status" value="1"/>
</dbReference>
<dbReference type="InterPro" id="IPR029903">
    <property type="entry name" value="RmlD-like-bd"/>
</dbReference>
<keyword evidence="2 4" id="KW-0560">Oxidoreductase</keyword>
<dbReference type="CDD" id="cd05254">
    <property type="entry name" value="dTDP_HR_like_SDR_e"/>
    <property type="match status" value="1"/>
</dbReference>
<comment type="function">
    <text evidence="2">Catalyzes the reduction of dTDP-6-deoxy-L-lyxo-4-hexulose to yield dTDP-L-rhamnose.</text>
</comment>